<comment type="caution">
    <text evidence="2">The sequence shown here is derived from an EMBL/GenBank/DDBJ whole genome shotgun (WGS) entry which is preliminary data.</text>
</comment>
<dbReference type="PANTHER" id="PTHR32502:SF2">
    <property type="entry name" value="D-TAGATOSE-1,6-BISPHOSPHATE ALDOLASE SUBUNIT KBAZ"/>
    <property type="match status" value="1"/>
</dbReference>
<dbReference type="Gene3D" id="3.20.20.70">
    <property type="entry name" value="Aldolase class I"/>
    <property type="match status" value="1"/>
</dbReference>
<dbReference type="GO" id="GO:0005886">
    <property type="term" value="C:plasma membrane"/>
    <property type="evidence" value="ECO:0007669"/>
    <property type="project" value="TreeGrafter"/>
</dbReference>
<proteinExistence type="predicted"/>
<dbReference type="InterPro" id="IPR013785">
    <property type="entry name" value="Aldolase_TIM"/>
</dbReference>
<name>A0A843SBC8_9BURK</name>
<dbReference type="PANTHER" id="PTHR32502">
    <property type="entry name" value="N-ACETYLGALACTOSAMINE PERMEASE II COMPONENT-RELATED"/>
    <property type="match status" value="1"/>
</dbReference>
<dbReference type="GO" id="GO:0009025">
    <property type="term" value="F:tagatose-bisphosphate aldolase activity"/>
    <property type="evidence" value="ECO:0007669"/>
    <property type="project" value="UniProtKB-EC"/>
</dbReference>
<accession>A0A843SBC8</accession>
<organism evidence="2 3">
    <name type="scientific">Rugamonas rivuli</name>
    <dbReference type="NCBI Taxonomy" id="2743358"/>
    <lineage>
        <taxon>Bacteria</taxon>
        <taxon>Pseudomonadati</taxon>
        <taxon>Pseudomonadota</taxon>
        <taxon>Betaproteobacteria</taxon>
        <taxon>Burkholderiales</taxon>
        <taxon>Oxalobacteraceae</taxon>
        <taxon>Telluria group</taxon>
        <taxon>Rugamonas</taxon>
    </lineage>
</organism>
<reference evidence="2 3" key="1">
    <citation type="submission" date="2019-10" db="EMBL/GenBank/DDBJ databases">
        <title>Two novel species isolated from a subtropical stream in China.</title>
        <authorList>
            <person name="Lu H."/>
        </authorList>
    </citation>
    <scope>NUCLEOTIDE SEQUENCE [LARGE SCALE GENOMIC DNA]</scope>
    <source>
        <strain evidence="2 3">FT103W</strain>
    </source>
</reference>
<dbReference type="GO" id="GO:0009401">
    <property type="term" value="P:phosphoenolpyruvate-dependent sugar phosphotransferase system"/>
    <property type="evidence" value="ECO:0007669"/>
    <property type="project" value="TreeGrafter"/>
</dbReference>
<protein>
    <submittedName>
        <fullName evidence="2">D-tagatose-bisphosphate aldolase, class II, non-catalytic subunit</fullName>
        <ecNumber evidence="2">4.1.2.40</ecNumber>
    </submittedName>
</protein>
<keyword evidence="3" id="KW-1185">Reference proteome</keyword>
<dbReference type="SUPFAM" id="SSF51569">
    <property type="entry name" value="Aldolase"/>
    <property type="match status" value="1"/>
</dbReference>
<dbReference type="Gene3D" id="1.10.400.20">
    <property type="entry name" value="putative tagatose 6-phosphate kinase domain like"/>
    <property type="match status" value="1"/>
</dbReference>
<dbReference type="NCBIfam" id="TIGR02810">
    <property type="entry name" value="agaZ_gatZ"/>
    <property type="match status" value="1"/>
</dbReference>
<evidence type="ECO:0000313" key="2">
    <source>
        <dbReference type="EMBL" id="MQA21795.1"/>
    </source>
</evidence>
<comment type="pathway">
    <text evidence="1">Carbohydrate metabolism.</text>
</comment>
<gene>
    <name evidence="2" type="ORF">GEV01_19990</name>
</gene>
<dbReference type="Proteomes" id="UP000444318">
    <property type="component" value="Unassembled WGS sequence"/>
</dbReference>
<dbReference type="AlphaFoldDB" id="A0A843SBC8"/>
<dbReference type="EMBL" id="WHUF01000005">
    <property type="protein sequence ID" value="MQA21795.1"/>
    <property type="molecule type" value="Genomic_DNA"/>
</dbReference>
<evidence type="ECO:0000256" key="1">
    <source>
        <dbReference type="ARBA" id="ARBA00005007"/>
    </source>
</evidence>
<dbReference type="InterPro" id="IPR050303">
    <property type="entry name" value="GatZ_KbaZ_carbometab"/>
</dbReference>
<dbReference type="InterPro" id="IPR012062">
    <property type="entry name" value="GatZ/KbaZ-like"/>
</dbReference>
<keyword evidence="2" id="KW-0456">Lyase</keyword>
<dbReference type="EC" id="4.1.2.40" evidence="2"/>
<evidence type="ECO:0000313" key="3">
    <source>
        <dbReference type="Proteomes" id="UP000444318"/>
    </source>
</evidence>
<dbReference type="Pfam" id="PF08013">
    <property type="entry name" value="GatZ_KbaZ-like"/>
    <property type="match status" value="1"/>
</dbReference>
<dbReference type="GO" id="GO:0005975">
    <property type="term" value="P:carbohydrate metabolic process"/>
    <property type="evidence" value="ECO:0007669"/>
    <property type="project" value="InterPro"/>
</dbReference>
<sequence>MSPVQQIIAAHRRGEPAGLYSVCCSHPSVLRAAMRVAADYDTVLLVEATSNQVDQFGGYTGMTPAAFRDYVHNLAKSEQFPLERLVLGGDHLGPNAWQGLDAATAMQHAETLIAAYAAAGFHKIHLDCSMRCADDPQILSDETIAARSARLCAVAEKAAEQAGLPPPVYVIGTEVPIPGGEANLAQAGAVTSPKAAARTLDVHRLAFFAMELHSAWRRVIAMVVQPGVDFDHSQIQHYDAAQATALSAFVAGQPGLVFEAHSTDYQRESALHDMVRDHFAILKVGPAATFALREALQALCCIEEELVPAGQASRLMQVLDETMLAQPKHWAKHYPGSSAEQRLLRRYGLSDRCRYYWGEPGVTAAVERLCANLDALTIPLSLLSQHLPEQYLEVLQGRLATNADALLEHKIGRVLAQYARACNRNAALNGQLNAKADVATAAGSAAAIC</sequence>
<dbReference type="PIRSF" id="PIRSF009264">
    <property type="entry name" value="TagBP_ald_AgaZ"/>
    <property type="match status" value="1"/>
</dbReference>